<dbReference type="InterPro" id="IPR051534">
    <property type="entry name" value="CBASS_pafABC_assoc_protein"/>
</dbReference>
<feature type="domain" description="WCX" evidence="2">
    <location>
        <begin position="249"/>
        <end position="323"/>
    </location>
</feature>
<gene>
    <name evidence="3" type="ORF">RASY3_03385</name>
</gene>
<keyword evidence="4" id="KW-1185">Reference proteome</keyword>
<evidence type="ECO:0000259" key="2">
    <source>
        <dbReference type="Pfam" id="PF25583"/>
    </source>
</evidence>
<dbReference type="InterPro" id="IPR026881">
    <property type="entry name" value="WYL_dom"/>
</dbReference>
<feature type="domain" description="WYL" evidence="1">
    <location>
        <begin position="145"/>
        <end position="217"/>
    </location>
</feature>
<dbReference type="Pfam" id="PF13280">
    <property type="entry name" value="WYL"/>
    <property type="match status" value="1"/>
</dbReference>
<evidence type="ECO:0000313" key="4">
    <source>
        <dbReference type="Proteomes" id="UP000021369"/>
    </source>
</evidence>
<dbReference type="PATRIC" id="fig|1341156.4.peg.401"/>
<proteinExistence type="predicted"/>
<dbReference type="Proteomes" id="UP000021369">
    <property type="component" value="Unassembled WGS sequence"/>
</dbReference>
<organism evidence="3 4">
    <name type="scientific">Ruminococcus albus SY3</name>
    <dbReference type="NCBI Taxonomy" id="1341156"/>
    <lineage>
        <taxon>Bacteria</taxon>
        <taxon>Bacillati</taxon>
        <taxon>Bacillota</taxon>
        <taxon>Clostridia</taxon>
        <taxon>Eubacteriales</taxon>
        <taxon>Oscillospiraceae</taxon>
        <taxon>Ruminococcus</taxon>
    </lineage>
</organism>
<dbReference type="PROSITE" id="PS52050">
    <property type="entry name" value="WYL"/>
    <property type="match status" value="1"/>
</dbReference>
<dbReference type="OrthoDB" id="9772503at2"/>
<dbReference type="PANTHER" id="PTHR34580:SF1">
    <property type="entry name" value="PROTEIN PAFC"/>
    <property type="match status" value="1"/>
</dbReference>
<comment type="caution">
    <text evidence="3">The sequence shown here is derived from an EMBL/GenBank/DDBJ whole genome shotgun (WGS) entry which is preliminary data.</text>
</comment>
<protein>
    <submittedName>
        <fullName evidence="3">Uncharacterized protein</fullName>
    </submittedName>
</protein>
<dbReference type="EMBL" id="JEOB01000001">
    <property type="protein sequence ID" value="EXM40767.1"/>
    <property type="molecule type" value="Genomic_DNA"/>
</dbReference>
<dbReference type="AlphaFoldDB" id="A0A011V5I0"/>
<reference evidence="3 4" key="1">
    <citation type="submission" date="2013-06" db="EMBL/GenBank/DDBJ databases">
        <title>Rumen cellulosomics: divergent fiber-degrading strategies revealed by comparative genome-wide analysis of six Ruminococcal strains.</title>
        <authorList>
            <person name="Dassa B."/>
            <person name="Borovok I."/>
            <person name="Lamed R."/>
            <person name="Flint H."/>
            <person name="Yeoman C.J."/>
            <person name="White B."/>
            <person name="Bayer E.A."/>
        </authorList>
    </citation>
    <scope>NUCLEOTIDE SEQUENCE [LARGE SCALE GENOMIC DNA]</scope>
    <source>
        <strain evidence="3 4">SY3</strain>
    </source>
</reference>
<evidence type="ECO:0000259" key="1">
    <source>
        <dbReference type="Pfam" id="PF13280"/>
    </source>
</evidence>
<dbReference type="Pfam" id="PF25583">
    <property type="entry name" value="WCX"/>
    <property type="match status" value="1"/>
</dbReference>
<dbReference type="InterPro" id="IPR057727">
    <property type="entry name" value="WCX_dom"/>
</dbReference>
<dbReference type="PANTHER" id="PTHR34580">
    <property type="match status" value="1"/>
</dbReference>
<name>A0A011V5I0_RUMAL</name>
<accession>A0A011V5I0</accession>
<evidence type="ECO:0000313" key="3">
    <source>
        <dbReference type="EMBL" id="EXM40767.1"/>
    </source>
</evidence>
<sequence>MAVQSRQKQKLLTMKKLFEAKTDENHSFTGAKLIEILGEIGIKAERKTIYDDIKTLCDSGMDIVTVKDGHSNAYYLGERTFQQEELFVLADAIASSRFLTKKKSQELIKKLQSLTSEYKGKQLRRQIHVDNRAKNFNEQIYYSVNKIQEGIFEEKEIRFRYTEFNPDKKQILKHGGDFYTVSPYSLVWENENYYLVCWCNKHEKICRYRVDRMINVDVTDESARKLTDEERADVSNMQSLYGMFGGKLESVTMQFDNSLANVIIDKFGMNCHPHRNSDSTFCLTADVQIAPTFWGWFFQFGKKAKILAPDNVIEQAKEYLEEISESYK</sequence>
<dbReference type="RefSeq" id="WP_024858781.1">
    <property type="nucleotide sequence ID" value="NZ_JEOB01000001.1"/>
</dbReference>
<dbReference type="SUPFAM" id="SSF46785">
    <property type="entry name" value="Winged helix' DNA-binding domain"/>
    <property type="match status" value="1"/>
</dbReference>
<dbReference type="InterPro" id="IPR036390">
    <property type="entry name" value="WH_DNA-bd_sf"/>
</dbReference>